<organism evidence="5 6">
    <name type="scientific">Actinomadura rugatobispora</name>
    <dbReference type="NCBI Taxonomy" id="1994"/>
    <lineage>
        <taxon>Bacteria</taxon>
        <taxon>Bacillati</taxon>
        <taxon>Actinomycetota</taxon>
        <taxon>Actinomycetes</taxon>
        <taxon>Streptosporangiales</taxon>
        <taxon>Thermomonosporaceae</taxon>
        <taxon>Actinomadura</taxon>
    </lineage>
</organism>
<evidence type="ECO:0000313" key="5">
    <source>
        <dbReference type="EMBL" id="MFC5751307.1"/>
    </source>
</evidence>
<dbReference type="RefSeq" id="WP_378287212.1">
    <property type="nucleotide sequence ID" value="NZ_JBHSON010000067.1"/>
</dbReference>
<evidence type="ECO:0000313" key="6">
    <source>
        <dbReference type="Proteomes" id="UP001596074"/>
    </source>
</evidence>
<accession>A0ABW1A9S7</accession>
<dbReference type="Pfam" id="PF01613">
    <property type="entry name" value="Flavin_Reduct"/>
    <property type="match status" value="1"/>
</dbReference>
<dbReference type="Gene3D" id="3.20.20.70">
    <property type="entry name" value="Aldolase class I"/>
    <property type="match status" value="1"/>
</dbReference>
<reference evidence="6" key="1">
    <citation type="journal article" date="2019" name="Int. J. Syst. Evol. Microbiol.">
        <title>The Global Catalogue of Microorganisms (GCM) 10K type strain sequencing project: providing services to taxonomists for standard genome sequencing and annotation.</title>
        <authorList>
            <consortium name="The Broad Institute Genomics Platform"/>
            <consortium name="The Broad Institute Genome Sequencing Center for Infectious Disease"/>
            <person name="Wu L."/>
            <person name="Ma J."/>
        </authorList>
    </citation>
    <scope>NUCLEOTIDE SEQUENCE [LARGE SCALE GENOMIC DNA]</scope>
    <source>
        <strain evidence="6">KCTC 42087</strain>
    </source>
</reference>
<comment type="similarity">
    <text evidence="1">Belongs to the non-flavoprotein flavin reductase family.</text>
</comment>
<evidence type="ECO:0000259" key="4">
    <source>
        <dbReference type="SMART" id="SM00903"/>
    </source>
</evidence>
<dbReference type="SMART" id="SM00903">
    <property type="entry name" value="Flavin_Reduct"/>
    <property type="match status" value="1"/>
</dbReference>
<dbReference type="SUPFAM" id="SSF51569">
    <property type="entry name" value="Aldolase"/>
    <property type="match status" value="1"/>
</dbReference>
<dbReference type="InterPro" id="IPR050268">
    <property type="entry name" value="NADH-dep_flavin_reductase"/>
</dbReference>
<dbReference type="InterPro" id="IPR012349">
    <property type="entry name" value="Split_barrel_FMN-bd"/>
</dbReference>
<dbReference type="InterPro" id="IPR000891">
    <property type="entry name" value="PYR_CT"/>
</dbReference>
<protein>
    <submittedName>
        <fullName evidence="5">Flavin reductase</fullName>
    </submittedName>
</protein>
<name>A0ABW1A9S7_9ACTN</name>
<evidence type="ECO:0000256" key="3">
    <source>
        <dbReference type="SAM" id="MobiDB-lite"/>
    </source>
</evidence>
<proteinExistence type="inferred from homology"/>
<comment type="caution">
    <text evidence="5">The sequence shown here is derived from an EMBL/GenBank/DDBJ whole genome shotgun (WGS) entry which is preliminary data.</text>
</comment>
<dbReference type="Gene3D" id="2.30.110.10">
    <property type="entry name" value="Electron Transport, Fmn-binding Protein, Chain A"/>
    <property type="match status" value="1"/>
</dbReference>
<dbReference type="InterPro" id="IPR002563">
    <property type="entry name" value="Flavin_Rdtase-like_dom"/>
</dbReference>
<dbReference type="PANTHER" id="PTHR30466:SF11">
    <property type="entry name" value="FLAVIN-DEPENDENT MONOOXYGENASE, REDUCTASE SUBUNIT HSAB"/>
    <property type="match status" value="1"/>
</dbReference>
<sequence>MAVDAQTFRAVLGQWPTGVAVVTTTAGDRWHGMTASSFSSVSLDPPLVLVCLARGIHTHELIERSGVFAVSFLGKDQTGIGHRFAGRDRGDRFAGQPWTAAPTGAPVLGGALAWLDCRVAHAYPGGDHTIFVGEVLAAEVSRRTAPLLFHSRAWGQLADPLPDEVTLADTGLAAALDRRLRGFGSARTRVTPAGAALLLDSVHAAGVRVRVPATALPSAVQAGADQPGADEPGAAVPRRPSWSTLVEEPARLPVLPHGAPIMVEVTDTPGALRLIGAARERGLGVVGRVPDAFAPARETEVLAAADRLVAAGCAEVALDEGPDAASPLQVRNLLQEAVPRVRPVPLRVRLREAYGLGPANALTAMKSGVRHFDATLGGIDGGLCAEDVLFLAARLGVAAPIDRAALVTAATDLEAIWGSALPGRTYRLDRPASGPSEGGPFR</sequence>
<dbReference type="Proteomes" id="UP001596074">
    <property type="component" value="Unassembled WGS sequence"/>
</dbReference>
<gene>
    <name evidence="5" type="ORF">ACFPZN_37305</name>
</gene>
<dbReference type="PANTHER" id="PTHR30466">
    <property type="entry name" value="FLAVIN REDUCTASE"/>
    <property type="match status" value="1"/>
</dbReference>
<dbReference type="InterPro" id="IPR013785">
    <property type="entry name" value="Aldolase_TIM"/>
</dbReference>
<dbReference type="EMBL" id="JBHSON010000067">
    <property type="protein sequence ID" value="MFC5751307.1"/>
    <property type="molecule type" value="Genomic_DNA"/>
</dbReference>
<evidence type="ECO:0000256" key="1">
    <source>
        <dbReference type="ARBA" id="ARBA00008898"/>
    </source>
</evidence>
<keyword evidence="6" id="KW-1185">Reference proteome</keyword>
<feature type="domain" description="Flavin reductase like" evidence="4">
    <location>
        <begin position="12"/>
        <end position="156"/>
    </location>
</feature>
<dbReference type="SUPFAM" id="SSF50475">
    <property type="entry name" value="FMN-binding split barrel"/>
    <property type="match status" value="1"/>
</dbReference>
<evidence type="ECO:0000256" key="2">
    <source>
        <dbReference type="ARBA" id="ARBA00023002"/>
    </source>
</evidence>
<dbReference type="Pfam" id="PF00682">
    <property type="entry name" value="HMGL-like"/>
    <property type="match status" value="1"/>
</dbReference>
<keyword evidence="2" id="KW-0560">Oxidoreductase</keyword>
<feature type="region of interest" description="Disordered" evidence="3">
    <location>
        <begin position="220"/>
        <end position="239"/>
    </location>
</feature>